<dbReference type="InterPro" id="IPR000835">
    <property type="entry name" value="HTH_MarR-typ"/>
</dbReference>
<dbReference type="PANTHER" id="PTHR42756">
    <property type="entry name" value="TRANSCRIPTIONAL REGULATOR, MARR"/>
    <property type="match status" value="1"/>
</dbReference>
<dbReference type="GO" id="GO:0003700">
    <property type="term" value="F:DNA-binding transcription factor activity"/>
    <property type="evidence" value="ECO:0007669"/>
    <property type="project" value="InterPro"/>
</dbReference>
<keyword evidence="2" id="KW-0238">DNA-binding</keyword>
<organism evidence="5">
    <name type="scientific">bioreactor metagenome</name>
    <dbReference type="NCBI Taxonomy" id="1076179"/>
    <lineage>
        <taxon>unclassified sequences</taxon>
        <taxon>metagenomes</taxon>
        <taxon>ecological metagenomes</taxon>
    </lineage>
</organism>
<sequence length="147" mass="17204">MNNNSMLEISDNLFNLMIQFHNKLMNPNEMTKRVSIPPSHMKVIFYLSRKKFMSVSDVAKCLDISKPNMTPIIDKLISEGYVYRYTNPDDRRKLNIELTEKAYEFLKERENAMKSILLEKISSLDDENLNKLNSLVKDLNEIIVSLK</sequence>
<gene>
    <name evidence="5" type="primary">slyA_20</name>
    <name evidence="5" type="ORF">SDC9_62546</name>
</gene>
<dbReference type="PROSITE" id="PS50995">
    <property type="entry name" value="HTH_MARR_2"/>
    <property type="match status" value="1"/>
</dbReference>
<feature type="domain" description="HTH marR-type" evidence="4">
    <location>
        <begin position="10"/>
        <end position="141"/>
    </location>
</feature>
<dbReference type="InterPro" id="IPR036390">
    <property type="entry name" value="WH_DNA-bd_sf"/>
</dbReference>
<dbReference type="AlphaFoldDB" id="A0A644XIZ6"/>
<accession>A0A644XIZ6</accession>
<evidence type="ECO:0000256" key="3">
    <source>
        <dbReference type="ARBA" id="ARBA00023163"/>
    </source>
</evidence>
<keyword evidence="3" id="KW-0804">Transcription</keyword>
<dbReference type="InterPro" id="IPR036388">
    <property type="entry name" value="WH-like_DNA-bd_sf"/>
</dbReference>
<dbReference type="Gene3D" id="1.10.10.10">
    <property type="entry name" value="Winged helix-like DNA-binding domain superfamily/Winged helix DNA-binding domain"/>
    <property type="match status" value="1"/>
</dbReference>
<dbReference type="GO" id="GO:0003677">
    <property type="term" value="F:DNA binding"/>
    <property type="evidence" value="ECO:0007669"/>
    <property type="project" value="UniProtKB-KW"/>
</dbReference>
<dbReference type="PRINTS" id="PR00598">
    <property type="entry name" value="HTHMARR"/>
</dbReference>
<keyword evidence="1" id="KW-0805">Transcription regulation</keyword>
<evidence type="ECO:0000313" key="5">
    <source>
        <dbReference type="EMBL" id="MPM16170.1"/>
    </source>
</evidence>
<evidence type="ECO:0000259" key="4">
    <source>
        <dbReference type="PROSITE" id="PS50995"/>
    </source>
</evidence>
<dbReference type="SUPFAM" id="SSF46785">
    <property type="entry name" value="Winged helix' DNA-binding domain"/>
    <property type="match status" value="1"/>
</dbReference>
<dbReference type="PANTHER" id="PTHR42756:SF1">
    <property type="entry name" value="TRANSCRIPTIONAL REPRESSOR OF EMRAB OPERON"/>
    <property type="match status" value="1"/>
</dbReference>
<evidence type="ECO:0000256" key="1">
    <source>
        <dbReference type="ARBA" id="ARBA00023015"/>
    </source>
</evidence>
<reference evidence="5" key="1">
    <citation type="submission" date="2019-08" db="EMBL/GenBank/DDBJ databases">
        <authorList>
            <person name="Kucharzyk K."/>
            <person name="Murdoch R.W."/>
            <person name="Higgins S."/>
            <person name="Loffler F."/>
        </authorList>
    </citation>
    <scope>NUCLEOTIDE SEQUENCE</scope>
</reference>
<dbReference type="SMART" id="SM00347">
    <property type="entry name" value="HTH_MARR"/>
    <property type="match status" value="1"/>
</dbReference>
<protein>
    <submittedName>
        <fullName evidence="5">Transcriptional regulator SlyA</fullName>
    </submittedName>
</protein>
<comment type="caution">
    <text evidence="5">The sequence shown here is derived from an EMBL/GenBank/DDBJ whole genome shotgun (WGS) entry which is preliminary data.</text>
</comment>
<proteinExistence type="predicted"/>
<dbReference type="EMBL" id="VSSQ01002564">
    <property type="protein sequence ID" value="MPM16170.1"/>
    <property type="molecule type" value="Genomic_DNA"/>
</dbReference>
<dbReference type="Pfam" id="PF01047">
    <property type="entry name" value="MarR"/>
    <property type="match status" value="1"/>
</dbReference>
<name>A0A644XIZ6_9ZZZZ</name>
<evidence type="ECO:0000256" key="2">
    <source>
        <dbReference type="ARBA" id="ARBA00023125"/>
    </source>
</evidence>